<feature type="transmembrane region" description="Helical" evidence="1">
    <location>
        <begin position="112"/>
        <end position="135"/>
    </location>
</feature>
<keyword evidence="1" id="KW-0812">Transmembrane</keyword>
<accession>A0A5N4A1W1</accession>
<protein>
    <submittedName>
        <fullName evidence="2">Uncharacterized protein</fullName>
    </submittedName>
</protein>
<dbReference type="InParanoid" id="A0A5N4A1W1"/>
<evidence type="ECO:0000256" key="1">
    <source>
        <dbReference type="SAM" id="Phobius"/>
    </source>
</evidence>
<keyword evidence="3" id="KW-1185">Reference proteome</keyword>
<feature type="transmembrane region" description="Helical" evidence="1">
    <location>
        <begin position="155"/>
        <end position="181"/>
    </location>
</feature>
<keyword evidence="1" id="KW-1133">Transmembrane helix</keyword>
<dbReference type="AlphaFoldDB" id="A0A5N4A1W1"/>
<name>A0A5N4A1W1_PHOPY</name>
<dbReference type="PANTHER" id="PTHR11161:SF0">
    <property type="entry name" value="O-ACYLTRANSFERASE LIKE PROTEIN"/>
    <property type="match status" value="1"/>
</dbReference>
<dbReference type="Proteomes" id="UP000327044">
    <property type="component" value="Unassembled WGS sequence"/>
</dbReference>
<evidence type="ECO:0000313" key="3">
    <source>
        <dbReference type="Proteomes" id="UP000327044"/>
    </source>
</evidence>
<dbReference type="EMBL" id="VVIM01000011">
    <property type="protein sequence ID" value="KAB0791320.1"/>
    <property type="molecule type" value="Genomic_DNA"/>
</dbReference>
<organism evidence="2 3">
    <name type="scientific">Photinus pyralis</name>
    <name type="common">Common eastern firefly</name>
    <name type="synonym">Lampyris pyralis</name>
    <dbReference type="NCBI Taxonomy" id="7054"/>
    <lineage>
        <taxon>Eukaryota</taxon>
        <taxon>Metazoa</taxon>
        <taxon>Ecdysozoa</taxon>
        <taxon>Arthropoda</taxon>
        <taxon>Hexapoda</taxon>
        <taxon>Insecta</taxon>
        <taxon>Pterygota</taxon>
        <taxon>Neoptera</taxon>
        <taxon>Endopterygota</taxon>
        <taxon>Coleoptera</taxon>
        <taxon>Polyphaga</taxon>
        <taxon>Elateriformia</taxon>
        <taxon>Elateroidea</taxon>
        <taxon>Lampyridae</taxon>
        <taxon>Lampyrinae</taxon>
        <taxon>Photinus</taxon>
    </lineage>
</organism>
<gene>
    <name evidence="2" type="ORF">PPYR_03120</name>
</gene>
<feature type="transmembrane region" description="Helical" evidence="1">
    <location>
        <begin position="72"/>
        <end position="91"/>
    </location>
</feature>
<comment type="caution">
    <text evidence="2">The sequence shown here is derived from an EMBL/GenBank/DDBJ whole genome shotgun (WGS) entry which is preliminary data.</text>
</comment>
<feature type="transmembrane region" description="Helical" evidence="1">
    <location>
        <begin position="12"/>
        <end position="31"/>
    </location>
</feature>
<proteinExistence type="predicted"/>
<dbReference type="InterPro" id="IPR052728">
    <property type="entry name" value="O2_lipid_transport_reg"/>
</dbReference>
<keyword evidence="1" id="KW-0472">Membrane</keyword>
<evidence type="ECO:0000313" key="2">
    <source>
        <dbReference type="EMBL" id="KAB0791320.1"/>
    </source>
</evidence>
<dbReference type="PANTHER" id="PTHR11161">
    <property type="entry name" value="O-ACYLTRANSFERASE"/>
    <property type="match status" value="1"/>
</dbReference>
<reference evidence="2 3" key="1">
    <citation type="journal article" date="2018" name="Elife">
        <title>Firefly genomes illuminate parallel origins of bioluminescence in beetles.</title>
        <authorList>
            <person name="Fallon T.R."/>
            <person name="Lower S.E."/>
            <person name="Chang C.H."/>
            <person name="Bessho-Uehara M."/>
            <person name="Martin G.J."/>
            <person name="Bewick A.J."/>
            <person name="Behringer M."/>
            <person name="Debat H.J."/>
            <person name="Wong I."/>
            <person name="Day J.C."/>
            <person name="Suvorov A."/>
            <person name="Silva C.J."/>
            <person name="Stanger-Hall K.F."/>
            <person name="Hall D.W."/>
            <person name="Schmitz R.J."/>
            <person name="Nelson D.R."/>
            <person name="Lewis S.M."/>
            <person name="Shigenobu S."/>
            <person name="Bybee S.M."/>
            <person name="Larracuente A.M."/>
            <person name="Oba Y."/>
            <person name="Weng J.K."/>
        </authorList>
    </citation>
    <scope>NUCLEOTIDE SEQUENCE [LARGE SCALE GENOMIC DNA]</scope>
    <source>
        <strain evidence="2">1611_PpyrPB1</strain>
        <tissue evidence="2">Whole body</tissue>
    </source>
</reference>
<sequence length="256" mass="28651">MIAYYNMSPLRALPWLIGMVFGYFLHVSNNKPNLIRKPIAQRVLFVALVICFAHVFGAAAVLNASYSKWINSIYLSLSPTAFVLSLAWIIYCCKLGYAGPINSFLSCPPFKIVSKLTHCIYLVQSLVIHYSIFSMRVPPFITGFEMTVHQIPGDLLYSFLIGLLLALSVELPTQTIVNVLLKKPSSAMKSCHVNKLTVLTFLPDRLCSVRGVQNVNRSIGINLLTEHIPAKRPKLETALLMVASTIYDLRNKFIET</sequence>
<feature type="transmembrane region" description="Helical" evidence="1">
    <location>
        <begin position="43"/>
        <end position="66"/>
    </location>
</feature>